<reference evidence="1 2" key="1">
    <citation type="journal article" date="2015" name="Nature">
        <title>rRNA introns, odd ribosomes, and small enigmatic genomes across a large radiation of phyla.</title>
        <authorList>
            <person name="Brown C.T."/>
            <person name="Hug L.A."/>
            <person name="Thomas B.C."/>
            <person name="Sharon I."/>
            <person name="Castelle C.J."/>
            <person name="Singh A."/>
            <person name="Wilkins M.J."/>
            <person name="Williams K.H."/>
            <person name="Banfield J.F."/>
        </authorList>
    </citation>
    <scope>NUCLEOTIDE SEQUENCE [LARGE SCALE GENOMIC DNA]</scope>
</reference>
<dbReference type="EMBL" id="LCAV01000021">
    <property type="protein sequence ID" value="KKR97939.1"/>
    <property type="molecule type" value="Genomic_DNA"/>
</dbReference>
<evidence type="ECO:0000313" key="2">
    <source>
        <dbReference type="Proteomes" id="UP000034108"/>
    </source>
</evidence>
<dbReference type="InterPro" id="IPR043722">
    <property type="entry name" value="DUF5663"/>
</dbReference>
<dbReference type="STRING" id="1619048.UU49_C0021G0002"/>
<comment type="caution">
    <text evidence="1">The sequence shown here is derived from an EMBL/GenBank/DDBJ whole genome shotgun (WGS) entry which is preliminary data.</text>
</comment>
<evidence type="ECO:0000313" key="1">
    <source>
        <dbReference type="EMBL" id="KKR97939.1"/>
    </source>
</evidence>
<accession>A0A0G0VAJ9</accession>
<organism evidence="1 2">
    <name type="scientific">Candidatus Magasanikbacteria bacterium GW2011_GWC2_41_17</name>
    <dbReference type="NCBI Taxonomy" id="1619048"/>
    <lineage>
        <taxon>Bacteria</taxon>
        <taxon>Candidatus Magasanikiibacteriota</taxon>
    </lineage>
</organism>
<name>A0A0G0VAJ9_9BACT</name>
<dbReference type="Pfam" id="PF18908">
    <property type="entry name" value="DUF5663"/>
    <property type="match status" value="1"/>
</dbReference>
<dbReference type="Proteomes" id="UP000034108">
    <property type="component" value="Unassembled WGS sequence"/>
</dbReference>
<proteinExistence type="predicted"/>
<gene>
    <name evidence="1" type="ORF">UU49_C0021G0002</name>
</gene>
<protein>
    <submittedName>
        <fullName evidence="1">Uncharacterized protein</fullName>
    </submittedName>
</protein>
<dbReference type="AlphaFoldDB" id="A0A0G0VAJ9"/>
<sequence>MPNNLSYLYKNILPSLGLRDLPTDKQEQMLLKIGDIIFKRVLIRAIDSMSEAAKIEYEKLLKTKDADAGAALDFFRAKLPNFDQLVADEVAGFKKEAAEIMAQVKPATA</sequence>